<reference evidence="3 4" key="1">
    <citation type="journal article" date="2013" name="BMC Genomics">
        <title>Reconstruction of the lipid metabolism for the microalga Monoraphidium neglectum from its genome sequence reveals characteristics suitable for biofuel production.</title>
        <authorList>
            <person name="Bogen C."/>
            <person name="Al-Dilaimi A."/>
            <person name="Albersmeier A."/>
            <person name="Wichmann J."/>
            <person name="Grundmann M."/>
            <person name="Rupp O."/>
            <person name="Lauersen K.J."/>
            <person name="Blifernez-Klassen O."/>
            <person name="Kalinowski J."/>
            <person name="Goesmann A."/>
            <person name="Mussgnug J.H."/>
            <person name="Kruse O."/>
        </authorList>
    </citation>
    <scope>NUCLEOTIDE SEQUENCE [LARGE SCALE GENOMIC DNA]</scope>
    <source>
        <strain evidence="3 4">SAG 48.87</strain>
    </source>
</reference>
<accession>A0A0D2K589</accession>
<dbReference type="GO" id="GO:0003723">
    <property type="term" value="F:RNA binding"/>
    <property type="evidence" value="ECO:0007669"/>
    <property type="project" value="UniProtKB-KW"/>
</dbReference>
<dbReference type="InterPro" id="IPR007201">
    <property type="entry name" value="Mei2-like_Rrm_C"/>
</dbReference>
<protein>
    <recommendedName>
        <fullName evidence="2">Mei2-like C-terminal RNA recognition motif domain-containing protein</fullName>
    </recommendedName>
</protein>
<feature type="domain" description="Mei2-like C-terminal RNA recognition motif" evidence="2">
    <location>
        <begin position="1"/>
        <end position="93"/>
    </location>
</feature>
<name>A0A0D2K589_9CHLO</name>
<keyword evidence="4" id="KW-1185">Reference proteome</keyword>
<dbReference type="InterPro" id="IPR034454">
    <property type="entry name" value="MEI2-like_RRM3"/>
</dbReference>
<dbReference type="Proteomes" id="UP000054498">
    <property type="component" value="Unassembled WGS sequence"/>
</dbReference>
<dbReference type="InterPro" id="IPR035979">
    <property type="entry name" value="RBD_domain_sf"/>
</dbReference>
<dbReference type="RefSeq" id="XP_013890333.1">
    <property type="nucleotide sequence ID" value="XM_014034879.1"/>
</dbReference>
<dbReference type="SUPFAM" id="SSF54928">
    <property type="entry name" value="RNA-binding domain, RBD"/>
    <property type="match status" value="1"/>
</dbReference>
<proteinExistence type="predicted"/>
<sequence>MVKNIPNKYTQKMLLQTIEEAFRGTFDFFYLPIDFKNKCNVGYAFINMIEPRHILPLVERFDNRRWEKFNSEKVCQISYARIQGRAALISHFQNSSLMHEDKRCRPVLFVTDGPARAP</sequence>
<keyword evidence="1" id="KW-0694">RNA-binding</keyword>
<dbReference type="GeneID" id="25734432"/>
<dbReference type="KEGG" id="mng:MNEG_16651"/>
<dbReference type="PANTHER" id="PTHR23189">
    <property type="entry name" value="RNA RECOGNITION MOTIF-CONTAINING"/>
    <property type="match status" value="1"/>
</dbReference>
<dbReference type="CDD" id="cd12531">
    <property type="entry name" value="RRM3_MEI2_like"/>
    <property type="match status" value="1"/>
</dbReference>
<dbReference type="EMBL" id="KK106832">
    <property type="protein sequence ID" value="KIY91313.1"/>
    <property type="molecule type" value="Genomic_DNA"/>
</dbReference>
<gene>
    <name evidence="3" type="ORF">MNEG_16651</name>
</gene>
<dbReference type="Pfam" id="PF04059">
    <property type="entry name" value="RRM_2"/>
    <property type="match status" value="1"/>
</dbReference>
<evidence type="ECO:0000256" key="1">
    <source>
        <dbReference type="ARBA" id="ARBA00022884"/>
    </source>
</evidence>
<dbReference type="AlphaFoldDB" id="A0A0D2K589"/>
<evidence type="ECO:0000313" key="3">
    <source>
        <dbReference type="EMBL" id="KIY91313.1"/>
    </source>
</evidence>
<evidence type="ECO:0000313" key="4">
    <source>
        <dbReference type="Proteomes" id="UP000054498"/>
    </source>
</evidence>
<organism evidence="3 4">
    <name type="scientific">Monoraphidium neglectum</name>
    <dbReference type="NCBI Taxonomy" id="145388"/>
    <lineage>
        <taxon>Eukaryota</taxon>
        <taxon>Viridiplantae</taxon>
        <taxon>Chlorophyta</taxon>
        <taxon>core chlorophytes</taxon>
        <taxon>Chlorophyceae</taxon>
        <taxon>CS clade</taxon>
        <taxon>Sphaeropleales</taxon>
        <taxon>Selenastraceae</taxon>
        <taxon>Monoraphidium</taxon>
    </lineage>
</organism>
<dbReference type="OrthoDB" id="417481at2759"/>
<evidence type="ECO:0000259" key="2">
    <source>
        <dbReference type="Pfam" id="PF04059"/>
    </source>
</evidence>